<feature type="signal peptide" evidence="1">
    <location>
        <begin position="1"/>
        <end position="22"/>
    </location>
</feature>
<reference evidence="2 3" key="1">
    <citation type="submission" date="2017-05" db="EMBL/GenBank/DDBJ databases">
        <title>De novo genome assembly of Deniococcus indicus strain DR1.</title>
        <authorList>
            <person name="Chauhan D."/>
            <person name="Yennamalli R.M."/>
            <person name="Priyadarshini R."/>
        </authorList>
    </citation>
    <scope>NUCLEOTIDE SEQUENCE [LARGE SCALE GENOMIC DNA]</scope>
    <source>
        <strain evidence="2 3">DR1</strain>
    </source>
</reference>
<sequence>MIKRILSAAALALGLAGCSVTAPPRDNAQWTTEVHGVAITWRWTEPGALGGPVYDADGRYRAPSGHAHALPGGTSCVVDIDPTAVRSELARMAAHEAGHCLQARYLRVFADPRSDDAYTHQLLERWPEGYAQAYLRACGESLRALGWKDPTPSRCAAPPHPNDIPFSL</sequence>
<evidence type="ECO:0000313" key="2">
    <source>
        <dbReference type="EMBL" id="OWL98975.1"/>
    </source>
</evidence>
<dbReference type="Proteomes" id="UP000197208">
    <property type="component" value="Unassembled WGS sequence"/>
</dbReference>
<dbReference type="EMBL" id="NHMK01000003">
    <property type="protein sequence ID" value="OWL98975.1"/>
    <property type="molecule type" value="Genomic_DNA"/>
</dbReference>
<dbReference type="PROSITE" id="PS51257">
    <property type="entry name" value="PROKAR_LIPOPROTEIN"/>
    <property type="match status" value="1"/>
</dbReference>
<organism evidence="2 3">
    <name type="scientific">Deinococcus indicus</name>
    <dbReference type="NCBI Taxonomy" id="223556"/>
    <lineage>
        <taxon>Bacteria</taxon>
        <taxon>Thermotogati</taxon>
        <taxon>Deinococcota</taxon>
        <taxon>Deinococci</taxon>
        <taxon>Deinococcales</taxon>
        <taxon>Deinococcaceae</taxon>
        <taxon>Deinococcus</taxon>
    </lineage>
</organism>
<dbReference type="RefSeq" id="WP_172417853.1">
    <property type="nucleotide sequence ID" value="NZ_NHMK01000003.1"/>
</dbReference>
<evidence type="ECO:0000313" key="3">
    <source>
        <dbReference type="Proteomes" id="UP000197208"/>
    </source>
</evidence>
<evidence type="ECO:0000256" key="1">
    <source>
        <dbReference type="SAM" id="SignalP"/>
    </source>
</evidence>
<proteinExistence type="predicted"/>
<gene>
    <name evidence="2" type="ORF">CBQ26_00515</name>
</gene>
<accession>A0A246BTH4</accession>
<name>A0A246BTH4_9DEIO</name>
<keyword evidence="3" id="KW-1185">Reference proteome</keyword>
<evidence type="ECO:0008006" key="4">
    <source>
        <dbReference type="Google" id="ProtNLM"/>
    </source>
</evidence>
<feature type="chain" id="PRO_5012309263" description="Lipoprotein" evidence="1">
    <location>
        <begin position="23"/>
        <end position="168"/>
    </location>
</feature>
<protein>
    <recommendedName>
        <fullName evidence="4">Lipoprotein</fullName>
    </recommendedName>
</protein>
<comment type="caution">
    <text evidence="2">The sequence shown here is derived from an EMBL/GenBank/DDBJ whole genome shotgun (WGS) entry which is preliminary data.</text>
</comment>
<dbReference type="AlphaFoldDB" id="A0A246BTH4"/>
<keyword evidence="1" id="KW-0732">Signal</keyword>